<sequence>MRSSDLLLPSATQTIPEGATETITTLSRKRRWYSRSNRARPVKLDRSDYVLRGISYVFITMFALFCLLPFVLIVSASFSSESAIMQTGFGLWPKDFTLTAYEYIFRAPQQIIGSYVVTITMTVTGTAVGLFIIAMTGFALYRPDFPFRNQISFFIYFTTLFSAGLAPTFIWVSRTLGLRGSYLAVWLPLLMTPWLIILMKNFMKTVPYEIVESGKVDGAGDFRIFWQLSLPMMKPALATVGLFLALGYWNEWYLSSLYLGSTVEFKPLQYYLYNVINTANALRNSVAGSNVSITDLPSNTLKMASAVLATGPILLLYPYVQKYFVSGITVGAVKG</sequence>
<keyword evidence="3" id="KW-1003">Cell membrane</keyword>
<evidence type="ECO:0000256" key="1">
    <source>
        <dbReference type="ARBA" id="ARBA00004651"/>
    </source>
</evidence>
<feature type="transmembrane region" description="Helical" evidence="7">
    <location>
        <begin position="53"/>
        <end position="78"/>
    </location>
</feature>
<dbReference type="PANTHER" id="PTHR43744">
    <property type="entry name" value="ABC TRANSPORTER PERMEASE PROTEIN MG189-RELATED-RELATED"/>
    <property type="match status" value="1"/>
</dbReference>
<feature type="transmembrane region" description="Helical" evidence="7">
    <location>
        <begin position="184"/>
        <end position="203"/>
    </location>
</feature>
<keyword evidence="2 7" id="KW-0813">Transport</keyword>
<dbReference type="InterPro" id="IPR000515">
    <property type="entry name" value="MetI-like"/>
</dbReference>
<keyword evidence="4 7" id="KW-0812">Transmembrane</keyword>
<dbReference type="EMBL" id="JYIZ01000054">
    <property type="protein sequence ID" value="KJL38697.1"/>
    <property type="molecule type" value="Genomic_DNA"/>
</dbReference>
<evidence type="ECO:0000313" key="9">
    <source>
        <dbReference type="EMBL" id="KJL38697.1"/>
    </source>
</evidence>
<protein>
    <submittedName>
        <fullName evidence="9">L-arabinose transport system permease protein AraQ</fullName>
    </submittedName>
</protein>
<evidence type="ECO:0000256" key="6">
    <source>
        <dbReference type="ARBA" id="ARBA00023136"/>
    </source>
</evidence>
<dbReference type="RefSeq" id="WP_084613627.1">
    <property type="nucleotide sequence ID" value="NZ_BAAAUP010000002.1"/>
</dbReference>
<keyword evidence="6 7" id="KW-0472">Membrane</keyword>
<evidence type="ECO:0000256" key="7">
    <source>
        <dbReference type="RuleBase" id="RU363032"/>
    </source>
</evidence>
<dbReference type="Gene3D" id="1.10.3720.10">
    <property type="entry name" value="MetI-like"/>
    <property type="match status" value="1"/>
</dbReference>
<evidence type="ECO:0000259" key="8">
    <source>
        <dbReference type="PROSITE" id="PS50928"/>
    </source>
</evidence>
<dbReference type="InterPro" id="IPR035906">
    <property type="entry name" value="MetI-like_sf"/>
</dbReference>
<dbReference type="PANTHER" id="PTHR43744:SF9">
    <property type="entry name" value="POLYGALACTURONAN_RHAMNOGALACTURONAN TRANSPORT SYSTEM PERMEASE PROTEIN YTCP"/>
    <property type="match status" value="1"/>
</dbReference>
<keyword evidence="5 7" id="KW-1133">Transmembrane helix</keyword>
<dbReference type="CDD" id="cd06261">
    <property type="entry name" value="TM_PBP2"/>
    <property type="match status" value="1"/>
</dbReference>
<reference evidence="9 10" key="1">
    <citation type="submission" date="2015-02" db="EMBL/GenBank/DDBJ databases">
        <title>Draft genome sequences of ten Microbacterium spp. with emphasis on heavy metal contaminated environments.</title>
        <authorList>
            <person name="Corretto E."/>
        </authorList>
    </citation>
    <scope>NUCLEOTIDE SEQUENCE [LARGE SCALE GENOMIC DNA]</scope>
    <source>
        <strain evidence="9 10">DSM 12510</strain>
    </source>
</reference>
<dbReference type="GO" id="GO:0055085">
    <property type="term" value="P:transmembrane transport"/>
    <property type="evidence" value="ECO:0007669"/>
    <property type="project" value="InterPro"/>
</dbReference>
<evidence type="ECO:0000313" key="10">
    <source>
        <dbReference type="Proteomes" id="UP000033956"/>
    </source>
</evidence>
<gene>
    <name evidence="9" type="primary">araQ_13</name>
    <name evidence="9" type="ORF">RS81_02492</name>
</gene>
<comment type="similarity">
    <text evidence="7">Belongs to the binding-protein-dependent transport system permease family.</text>
</comment>
<feature type="domain" description="ABC transmembrane type-1" evidence="8">
    <location>
        <begin position="115"/>
        <end position="325"/>
    </location>
</feature>
<evidence type="ECO:0000256" key="5">
    <source>
        <dbReference type="ARBA" id="ARBA00022989"/>
    </source>
</evidence>
<comment type="caution">
    <text evidence="9">The sequence shown here is derived from an EMBL/GenBank/DDBJ whole genome shotgun (WGS) entry which is preliminary data.</text>
</comment>
<dbReference type="STRING" id="92835.RS81_02492"/>
<dbReference type="PATRIC" id="fig|92835.4.peg.2525"/>
<comment type="subcellular location">
    <subcellularLocation>
        <location evidence="1 7">Cell membrane</location>
        <topology evidence="1 7">Multi-pass membrane protein</topology>
    </subcellularLocation>
</comment>
<dbReference type="Pfam" id="PF00528">
    <property type="entry name" value="BPD_transp_1"/>
    <property type="match status" value="1"/>
</dbReference>
<dbReference type="GO" id="GO:0005886">
    <property type="term" value="C:plasma membrane"/>
    <property type="evidence" value="ECO:0007669"/>
    <property type="project" value="UniProtKB-SubCell"/>
</dbReference>
<feature type="transmembrane region" description="Helical" evidence="7">
    <location>
        <begin position="153"/>
        <end position="172"/>
    </location>
</feature>
<feature type="transmembrane region" description="Helical" evidence="7">
    <location>
        <begin position="224"/>
        <end position="249"/>
    </location>
</feature>
<evidence type="ECO:0000256" key="3">
    <source>
        <dbReference type="ARBA" id="ARBA00022475"/>
    </source>
</evidence>
<dbReference type="Proteomes" id="UP000033956">
    <property type="component" value="Unassembled WGS sequence"/>
</dbReference>
<evidence type="ECO:0000256" key="2">
    <source>
        <dbReference type="ARBA" id="ARBA00022448"/>
    </source>
</evidence>
<dbReference type="PROSITE" id="PS50928">
    <property type="entry name" value="ABC_TM1"/>
    <property type="match status" value="1"/>
</dbReference>
<feature type="transmembrane region" description="Helical" evidence="7">
    <location>
        <begin position="115"/>
        <end position="141"/>
    </location>
</feature>
<dbReference type="SUPFAM" id="SSF161098">
    <property type="entry name" value="MetI-like"/>
    <property type="match status" value="1"/>
</dbReference>
<accession>A0A0M2H4N0</accession>
<dbReference type="OrthoDB" id="2063054at2"/>
<evidence type="ECO:0000256" key="4">
    <source>
        <dbReference type="ARBA" id="ARBA00022692"/>
    </source>
</evidence>
<name>A0A0M2H4N0_9MICO</name>
<keyword evidence="10" id="KW-1185">Reference proteome</keyword>
<organism evidence="9 10">
    <name type="scientific">Microbacterium terrae</name>
    <dbReference type="NCBI Taxonomy" id="69369"/>
    <lineage>
        <taxon>Bacteria</taxon>
        <taxon>Bacillati</taxon>
        <taxon>Actinomycetota</taxon>
        <taxon>Actinomycetes</taxon>
        <taxon>Micrococcales</taxon>
        <taxon>Microbacteriaceae</taxon>
        <taxon>Microbacterium</taxon>
    </lineage>
</organism>
<dbReference type="AlphaFoldDB" id="A0A0M2H4N0"/>
<proteinExistence type="inferred from homology"/>